<feature type="domain" description="Lactate/malate dehydrogenase N-terminal" evidence="1">
    <location>
        <begin position="49"/>
        <end position="115"/>
    </location>
</feature>
<dbReference type="EMBL" id="CP144695">
    <property type="protein sequence ID" value="WVZ05253.1"/>
    <property type="molecule type" value="Genomic_DNA"/>
</dbReference>
<evidence type="ECO:0000259" key="1">
    <source>
        <dbReference type="Pfam" id="PF00056"/>
    </source>
</evidence>
<gene>
    <name evidence="2" type="ORF">V8G54_018599</name>
</gene>
<dbReference type="AlphaFoldDB" id="A0AAQ3RU46"/>
<reference evidence="2 3" key="1">
    <citation type="journal article" date="2023" name="Life. Sci Alliance">
        <title>Evolutionary insights into 3D genome organization and epigenetic landscape of Vigna mungo.</title>
        <authorList>
            <person name="Junaid A."/>
            <person name="Singh B."/>
            <person name="Bhatia S."/>
        </authorList>
    </citation>
    <scope>NUCLEOTIDE SEQUENCE [LARGE SCALE GENOMIC DNA]</scope>
    <source>
        <strain evidence="2">Urdbean</strain>
    </source>
</reference>
<dbReference type="SUPFAM" id="SSF51735">
    <property type="entry name" value="NAD(P)-binding Rossmann-fold domains"/>
    <property type="match status" value="1"/>
</dbReference>
<evidence type="ECO:0000313" key="2">
    <source>
        <dbReference type="EMBL" id="WVZ05253.1"/>
    </source>
</evidence>
<keyword evidence="3" id="KW-1185">Reference proteome</keyword>
<organism evidence="2 3">
    <name type="scientific">Vigna mungo</name>
    <name type="common">Black gram</name>
    <name type="synonym">Phaseolus mungo</name>
    <dbReference type="NCBI Taxonomy" id="3915"/>
    <lineage>
        <taxon>Eukaryota</taxon>
        <taxon>Viridiplantae</taxon>
        <taxon>Streptophyta</taxon>
        <taxon>Embryophyta</taxon>
        <taxon>Tracheophyta</taxon>
        <taxon>Spermatophyta</taxon>
        <taxon>Magnoliopsida</taxon>
        <taxon>eudicotyledons</taxon>
        <taxon>Gunneridae</taxon>
        <taxon>Pentapetalae</taxon>
        <taxon>rosids</taxon>
        <taxon>fabids</taxon>
        <taxon>Fabales</taxon>
        <taxon>Fabaceae</taxon>
        <taxon>Papilionoideae</taxon>
        <taxon>50 kb inversion clade</taxon>
        <taxon>NPAAA clade</taxon>
        <taxon>indigoferoid/millettioid clade</taxon>
        <taxon>Phaseoleae</taxon>
        <taxon>Vigna</taxon>
    </lineage>
</organism>
<evidence type="ECO:0000313" key="3">
    <source>
        <dbReference type="Proteomes" id="UP001374535"/>
    </source>
</evidence>
<dbReference type="Pfam" id="PF00056">
    <property type="entry name" value="Ldh_1_N"/>
    <property type="match status" value="1"/>
</dbReference>
<dbReference type="GO" id="GO:0006089">
    <property type="term" value="P:lactate metabolic process"/>
    <property type="evidence" value="ECO:0007669"/>
    <property type="project" value="TreeGrafter"/>
</dbReference>
<name>A0AAQ3RU46_VIGMU</name>
<protein>
    <recommendedName>
        <fullName evidence="1">Lactate/malate dehydrogenase N-terminal domain-containing protein</fullName>
    </recommendedName>
</protein>
<sequence>MLWPPSSFHHPHFEAQNFRLPFFFVELDPQWVGLCNGMAAGVMLTTPTSSSGEMLNLQHVATFLHRTKIHASTDSYVIAGFDLCIVTAGARQIAGESRLNLLQRNLSLFRNIIPRMFVTPRRVK</sequence>
<dbReference type="PANTHER" id="PTHR43128:SF23">
    <property type="entry name" value="L-LACTATE DEHYDROGENASE"/>
    <property type="match status" value="1"/>
</dbReference>
<dbReference type="GO" id="GO:0004459">
    <property type="term" value="F:L-lactate dehydrogenase (NAD+) activity"/>
    <property type="evidence" value="ECO:0007669"/>
    <property type="project" value="TreeGrafter"/>
</dbReference>
<proteinExistence type="predicted"/>
<accession>A0AAQ3RU46</accession>
<dbReference type="Gene3D" id="3.40.50.720">
    <property type="entry name" value="NAD(P)-binding Rossmann-like Domain"/>
    <property type="match status" value="1"/>
</dbReference>
<dbReference type="InterPro" id="IPR036291">
    <property type="entry name" value="NAD(P)-bd_dom_sf"/>
</dbReference>
<dbReference type="InterPro" id="IPR001236">
    <property type="entry name" value="Lactate/malate_DH_N"/>
</dbReference>
<dbReference type="PANTHER" id="PTHR43128">
    <property type="entry name" value="L-2-HYDROXYCARBOXYLATE DEHYDROGENASE (NAD(P)(+))"/>
    <property type="match status" value="1"/>
</dbReference>
<dbReference type="Proteomes" id="UP001374535">
    <property type="component" value="Chromosome 6"/>
</dbReference>